<gene>
    <name evidence="1" type="ORF">AVEN_135235_1</name>
</gene>
<comment type="caution">
    <text evidence="1">The sequence shown here is derived from an EMBL/GenBank/DDBJ whole genome shotgun (WGS) entry which is preliminary data.</text>
</comment>
<evidence type="ECO:0000313" key="2">
    <source>
        <dbReference type="Proteomes" id="UP000499080"/>
    </source>
</evidence>
<sequence>MVAVRDKVIQPLGRHSKKCTLSVFREAAGCTRLCLTKPLRLDQAIENDIKLGLFSTSDPPRVIMVFLLHGSPDQNSFHRTNLFHCCLRDKDLWCPNCGIPDIQPFPAILIPIFRNDCHRILGAAHFLLTSNRACH</sequence>
<organism evidence="1 2">
    <name type="scientific">Araneus ventricosus</name>
    <name type="common">Orbweaver spider</name>
    <name type="synonym">Epeira ventricosa</name>
    <dbReference type="NCBI Taxonomy" id="182803"/>
    <lineage>
        <taxon>Eukaryota</taxon>
        <taxon>Metazoa</taxon>
        <taxon>Ecdysozoa</taxon>
        <taxon>Arthropoda</taxon>
        <taxon>Chelicerata</taxon>
        <taxon>Arachnida</taxon>
        <taxon>Araneae</taxon>
        <taxon>Araneomorphae</taxon>
        <taxon>Entelegynae</taxon>
        <taxon>Araneoidea</taxon>
        <taxon>Araneidae</taxon>
        <taxon>Araneus</taxon>
    </lineage>
</organism>
<reference evidence="1 2" key="1">
    <citation type="journal article" date="2019" name="Sci. Rep.">
        <title>Orb-weaving spider Araneus ventricosus genome elucidates the spidroin gene catalogue.</title>
        <authorList>
            <person name="Kono N."/>
            <person name="Nakamura H."/>
            <person name="Ohtoshi R."/>
            <person name="Moran D.A.P."/>
            <person name="Shinohara A."/>
            <person name="Yoshida Y."/>
            <person name="Fujiwara M."/>
            <person name="Mori M."/>
            <person name="Tomita M."/>
            <person name="Arakawa K."/>
        </authorList>
    </citation>
    <scope>NUCLEOTIDE SEQUENCE [LARGE SCALE GENOMIC DNA]</scope>
</reference>
<proteinExistence type="predicted"/>
<evidence type="ECO:0000313" key="1">
    <source>
        <dbReference type="EMBL" id="GBM05856.1"/>
    </source>
</evidence>
<accession>A0A4Y2CPL9</accession>
<name>A0A4Y2CPL9_ARAVE</name>
<dbReference type="Proteomes" id="UP000499080">
    <property type="component" value="Unassembled WGS sequence"/>
</dbReference>
<keyword evidence="2" id="KW-1185">Reference proteome</keyword>
<protein>
    <submittedName>
        <fullName evidence="1">Uncharacterized protein</fullName>
    </submittedName>
</protein>
<dbReference type="EMBL" id="BGPR01000220">
    <property type="protein sequence ID" value="GBM05856.1"/>
    <property type="molecule type" value="Genomic_DNA"/>
</dbReference>
<dbReference type="AlphaFoldDB" id="A0A4Y2CPL9"/>